<dbReference type="InterPro" id="IPR035979">
    <property type="entry name" value="RBD_domain_sf"/>
</dbReference>
<evidence type="ECO:0000256" key="3">
    <source>
        <dbReference type="ARBA" id="ARBA00020737"/>
    </source>
</evidence>
<dbReference type="RefSeq" id="XP_014485729.1">
    <property type="nucleotide sequence ID" value="XM_014630243.1"/>
</dbReference>
<dbReference type="InterPro" id="IPR000504">
    <property type="entry name" value="RRM_dom"/>
</dbReference>
<name>A0A6P3Y6N3_DINQU</name>
<dbReference type="GO" id="GO:0034462">
    <property type="term" value="P:small-subunit processome assembly"/>
    <property type="evidence" value="ECO:0007669"/>
    <property type="project" value="TreeGrafter"/>
</dbReference>
<organism evidence="9 10">
    <name type="scientific">Dinoponera quadriceps</name>
    <name type="common">South American ant</name>
    <dbReference type="NCBI Taxonomy" id="609295"/>
    <lineage>
        <taxon>Eukaryota</taxon>
        <taxon>Metazoa</taxon>
        <taxon>Ecdysozoa</taxon>
        <taxon>Arthropoda</taxon>
        <taxon>Hexapoda</taxon>
        <taxon>Insecta</taxon>
        <taxon>Pterygota</taxon>
        <taxon>Neoptera</taxon>
        <taxon>Endopterygota</taxon>
        <taxon>Hymenoptera</taxon>
        <taxon>Apocrita</taxon>
        <taxon>Aculeata</taxon>
        <taxon>Formicoidea</taxon>
        <taxon>Formicidae</taxon>
        <taxon>Ponerinae</taxon>
        <taxon>Ponerini</taxon>
        <taxon>Dinoponera</taxon>
    </lineage>
</organism>
<keyword evidence="5" id="KW-0539">Nucleus</keyword>
<proteinExistence type="inferred from homology"/>
<dbReference type="InterPro" id="IPR034353">
    <property type="entry name" value="ABT1/ESF2_RRM"/>
</dbReference>
<sequence>MDQSSNRDSGEEMTEPEKKDINTNKVVEPSKKVKKKGIIYLSTIPKFMNVTKIREIFSEYGKIDRVYLQLDENEIQLAKHKKQKKIIKNFTEGWVEFESKKVAKFVATTLNNTQISTRKKSKFYDIMWNIKYLHRFKWIHLSERLAYERAVHKQRLLTEIAQAKREVNFFSYNVDRSKQLRKKSAKGEETTFKLPEVKQRDTDGEIRNRKVEAHVEDRTEFLKSIFA</sequence>
<dbReference type="Gene3D" id="3.30.70.330">
    <property type="match status" value="1"/>
</dbReference>
<dbReference type="GO" id="GO:0005730">
    <property type="term" value="C:nucleolus"/>
    <property type="evidence" value="ECO:0007669"/>
    <property type="project" value="UniProtKB-SubCell"/>
</dbReference>
<evidence type="ECO:0000256" key="5">
    <source>
        <dbReference type="ARBA" id="ARBA00023242"/>
    </source>
</evidence>
<evidence type="ECO:0000313" key="9">
    <source>
        <dbReference type="Proteomes" id="UP000515204"/>
    </source>
</evidence>
<reference evidence="10" key="1">
    <citation type="submission" date="2025-08" db="UniProtKB">
        <authorList>
            <consortium name="RefSeq"/>
        </authorList>
    </citation>
    <scope>IDENTIFICATION</scope>
</reference>
<dbReference type="PROSITE" id="PS50102">
    <property type="entry name" value="RRM"/>
    <property type="match status" value="1"/>
</dbReference>
<dbReference type="Proteomes" id="UP000515204">
    <property type="component" value="Unplaced"/>
</dbReference>
<protein>
    <recommendedName>
        <fullName evidence="3">Activator of basal transcription 1</fullName>
    </recommendedName>
</protein>
<dbReference type="KEGG" id="dqu:106750134"/>
<comment type="subcellular location">
    <subcellularLocation>
        <location evidence="1">Nucleus</location>
        <location evidence="1">Nucleolus</location>
    </subcellularLocation>
</comment>
<dbReference type="GO" id="GO:0000480">
    <property type="term" value="P:endonucleolytic cleavage in 5'-ETS of tricistronic rRNA transcript (SSU-rRNA, 5.8S rRNA, LSU-rRNA)"/>
    <property type="evidence" value="ECO:0007669"/>
    <property type="project" value="TreeGrafter"/>
</dbReference>
<evidence type="ECO:0000259" key="8">
    <source>
        <dbReference type="PROSITE" id="PS50102"/>
    </source>
</evidence>
<dbReference type="PANTHER" id="PTHR12311:SF7">
    <property type="entry name" value="ACTIVATOR OF BASAL TRANSCRIPTION 1"/>
    <property type="match status" value="1"/>
</dbReference>
<dbReference type="PANTHER" id="PTHR12311">
    <property type="entry name" value="ACTIVATOR OF BASAL TRANSCRIPTION 1"/>
    <property type="match status" value="1"/>
</dbReference>
<evidence type="ECO:0000256" key="4">
    <source>
        <dbReference type="ARBA" id="ARBA00022884"/>
    </source>
</evidence>
<keyword evidence="9" id="KW-1185">Reference proteome</keyword>
<dbReference type="CDD" id="cd12263">
    <property type="entry name" value="RRM_ABT1_like"/>
    <property type="match status" value="1"/>
</dbReference>
<evidence type="ECO:0000313" key="10">
    <source>
        <dbReference type="RefSeq" id="XP_014485729.1"/>
    </source>
</evidence>
<evidence type="ECO:0000256" key="1">
    <source>
        <dbReference type="ARBA" id="ARBA00004604"/>
    </source>
</evidence>
<gene>
    <name evidence="10" type="primary">LOC106750134</name>
</gene>
<dbReference type="InterPro" id="IPR039119">
    <property type="entry name" value="ABT1/Esf2"/>
</dbReference>
<dbReference type="GO" id="GO:0000447">
    <property type="term" value="P:endonucleolytic cleavage in ITS1 to separate SSU-rRNA from 5.8S rRNA and LSU-rRNA from tricistronic rRNA transcript (SSU-rRNA, 5.8S rRNA, LSU-rRNA)"/>
    <property type="evidence" value="ECO:0007669"/>
    <property type="project" value="TreeGrafter"/>
</dbReference>
<comment type="similarity">
    <text evidence="2">Belongs to the ESF2/ABP1 family.</text>
</comment>
<feature type="domain" description="RRM" evidence="8">
    <location>
        <begin position="37"/>
        <end position="131"/>
    </location>
</feature>
<dbReference type="GO" id="GO:0003723">
    <property type="term" value="F:RNA binding"/>
    <property type="evidence" value="ECO:0007669"/>
    <property type="project" value="UniProtKB-UniRule"/>
</dbReference>
<dbReference type="AlphaFoldDB" id="A0A6P3Y6N3"/>
<evidence type="ECO:0000256" key="6">
    <source>
        <dbReference type="PROSITE-ProRule" id="PRU00176"/>
    </source>
</evidence>
<feature type="region of interest" description="Disordered" evidence="7">
    <location>
        <begin position="1"/>
        <end position="22"/>
    </location>
</feature>
<dbReference type="SUPFAM" id="SSF54928">
    <property type="entry name" value="RNA-binding domain, RBD"/>
    <property type="match status" value="1"/>
</dbReference>
<evidence type="ECO:0000256" key="7">
    <source>
        <dbReference type="SAM" id="MobiDB-lite"/>
    </source>
</evidence>
<keyword evidence="4 6" id="KW-0694">RNA-binding</keyword>
<dbReference type="GO" id="GO:0000472">
    <property type="term" value="P:endonucleolytic cleavage to generate mature 5'-end of SSU-rRNA from (SSU-rRNA, 5.8S rRNA, LSU-rRNA)"/>
    <property type="evidence" value="ECO:0007669"/>
    <property type="project" value="TreeGrafter"/>
</dbReference>
<accession>A0A6P3Y6N3</accession>
<evidence type="ECO:0000256" key="2">
    <source>
        <dbReference type="ARBA" id="ARBA00005819"/>
    </source>
</evidence>
<dbReference type="OrthoDB" id="287393at2759"/>
<dbReference type="InterPro" id="IPR012677">
    <property type="entry name" value="Nucleotide-bd_a/b_plait_sf"/>
</dbReference>
<dbReference type="GeneID" id="106750134"/>